<evidence type="ECO:0000313" key="1">
    <source>
        <dbReference type="EMBL" id="CAI8020520.1"/>
    </source>
</evidence>
<proteinExistence type="predicted"/>
<keyword evidence="2" id="KW-1185">Reference proteome</keyword>
<reference evidence="1" key="1">
    <citation type="submission" date="2023-03" db="EMBL/GenBank/DDBJ databases">
        <authorList>
            <person name="Steffen K."/>
            <person name="Cardenas P."/>
        </authorList>
    </citation>
    <scope>NUCLEOTIDE SEQUENCE</scope>
</reference>
<dbReference type="AlphaFoldDB" id="A0AA35RZA9"/>
<gene>
    <name evidence="1" type="ORF">GBAR_LOCUS12275</name>
</gene>
<accession>A0AA35RZA9</accession>
<dbReference type="EMBL" id="CASHTH010001833">
    <property type="protein sequence ID" value="CAI8020520.1"/>
    <property type="molecule type" value="Genomic_DNA"/>
</dbReference>
<protein>
    <submittedName>
        <fullName evidence="1">Uncharacterized protein</fullName>
    </submittedName>
</protein>
<evidence type="ECO:0000313" key="2">
    <source>
        <dbReference type="Proteomes" id="UP001174909"/>
    </source>
</evidence>
<comment type="caution">
    <text evidence="1">The sequence shown here is derived from an EMBL/GenBank/DDBJ whole genome shotgun (WGS) entry which is preliminary data.</text>
</comment>
<dbReference type="Proteomes" id="UP001174909">
    <property type="component" value="Unassembled WGS sequence"/>
</dbReference>
<organism evidence="1 2">
    <name type="scientific">Geodia barretti</name>
    <name type="common">Barrett's horny sponge</name>
    <dbReference type="NCBI Taxonomy" id="519541"/>
    <lineage>
        <taxon>Eukaryota</taxon>
        <taxon>Metazoa</taxon>
        <taxon>Porifera</taxon>
        <taxon>Demospongiae</taxon>
        <taxon>Heteroscleromorpha</taxon>
        <taxon>Tetractinellida</taxon>
        <taxon>Astrophorina</taxon>
        <taxon>Geodiidae</taxon>
        <taxon>Geodia</taxon>
    </lineage>
</organism>
<sequence>MEEDYVEYAVDFVAAPTSGSRKRRQGVYQHQQGEEAYLTSLLGMKGMLDDSQVTFQAELTRIQKLLNSRSPLLRATRNYMAEIVGKRKSKICGEISAILERISSFLEAIKDGSLLPMTKGYKALQKNFDNLLRDISQISVLHDLASKCYSKGLITLAERRAAFATGGDLFTQAHDFLDLICSRVKRDGKKYDTFLSILRSEPAYENLVVLAGGI</sequence>
<name>A0AA35RZA9_GEOBA</name>